<accession>Q14VK1</accession>
<evidence type="ECO:0000313" key="3">
    <source>
        <dbReference type="Proteomes" id="UP000011238"/>
    </source>
</evidence>
<dbReference type="EMBL" id="DQ665917">
    <property type="protein sequence ID" value="ABG25768.1"/>
    <property type="molecule type" value="Genomic_DNA"/>
</dbReference>
<sequence>MEEYFDPHPLLSFGVFRDTLWHILDPRYDYESGPHENVLTSMFVTISTAYEVIDAHLREQSARDKLNDLKAPWVTGDQIRTFLRPVTLSMLQRAYAGKDPGLLPLLPSIKWSPVQMAESNTCADVGDCREVIRCITACLFARYAYQRPVRINLRAQLYALLVSLKNAPDAFHRPPPFDLVGDPSVPMPKMPCRLLVAPLEAEPSGDAEIWLRTNILRSGESVRLHGWVAHSVAVVQHHLLCMDIDMENERMESYERWWRESAAARGVEPPRTRVGHTKPNPRSYSWS</sequence>
<protein>
    <submittedName>
        <fullName evidence="2">ORF129</fullName>
    </submittedName>
</protein>
<dbReference type="RefSeq" id="YP_656784.1">
    <property type="nucleotide sequence ID" value="NC_008211.1"/>
</dbReference>
<name>Q14VK1_9VIRU</name>
<reference evidence="2 3" key="2">
    <citation type="journal article" date="2006" name="J. Gen. Virol.">
        <title>Genome sequences of two frog herpesviruses.</title>
        <authorList>
            <person name="Davison A.J."/>
            <person name="Cunningham C."/>
            <person name="Sauerbier W."/>
            <person name="McKinnell R.G."/>
        </authorList>
    </citation>
    <scope>NUCLEOTIDE SEQUENCE [LARGE SCALE GENOMIC DNA]</scope>
    <source>
        <strain evidence="2 3">McKinnell</strain>
    </source>
</reference>
<dbReference type="GeneID" id="5141294"/>
<keyword evidence="3" id="KW-1185">Reference proteome</keyword>
<feature type="region of interest" description="Disordered" evidence="1">
    <location>
        <begin position="262"/>
        <end position="287"/>
    </location>
</feature>
<evidence type="ECO:0000313" key="2">
    <source>
        <dbReference type="EMBL" id="ABG25768.1"/>
    </source>
</evidence>
<reference evidence="3" key="1">
    <citation type="journal article" date="1999" name="J. Cancer Res. Clin. Oncol.">
        <title>Genomic studies of the Lucke tumor herpesvirus (RaHV-1).</title>
        <authorList>
            <person name="Davison A.J."/>
            <person name="Sauerbier W."/>
            <person name="Dolan A."/>
            <person name="Addison C."/>
            <person name="McKinnell R.G."/>
        </authorList>
    </citation>
    <scope>NUCLEOTIDE SEQUENCE [LARGE SCALE GENOMIC DNA]</scope>
    <source>
        <strain evidence="3">McKinnell</strain>
    </source>
</reference>
<evidence type="ECO:0000256" key="1">
    <source>
        <dbReference type="SAM" id="MobiDB-lite"/>
    </source>
</evidence>
<organism evidence="3">
    <name type="scientific">Ranid herpesvirus 1</name>
    <name type="common">Lucke tumor herpesvirus</name>
    <dbReference type="NCBI Taxonomy" id="85655"/>
    <lineage>
        <taxon>Viruses</taxon>
        <taxon>Duplodnaviria</taxon>
        <taxon>Heunggongvirae</taxon>
        <taxon>Peploviricota</taxon>
        <taxon>Herviviricetes</taxon>
        <taxon>Herpesvirales</taxon>
        <taxon>Alloherpesviridae</taxon>
        <taxon>Batravirus</taxon>
        <taxon>Batravirus ranidallo1</taxon>
    </lineage>
</organism>
<proteinExistence type="predicted"/>
<dbReference type="Proteomes" id="UP000011238">
    <property type="component" value="Segment"/>
</dbReference>
<dbReference type="KEGG" id="vg:5141294"/>